<dbReference type="SUPFAM" id="SSF46785">
    <property type="entry name" value="Winged helix' DNA-binding domain"/>
    <property type="match status" value="1"/>
</dbReference>
<dbReference type="Proteomes" id="UP000307749">
    <property type="component" value="Unassembled WGS sequence"/>
</dbReference>
<dbReference type="EMBL" id="MWQO01000050">
    <property type="protein sequence ID" value="THD08353.1"/>
    <property type="molecule type" value="Genomic_DNA"/>
</dbReference>
<organism evidence="5 6">
    <name type="scientific">Metallibacterium scheffleri</name>
    <dbReference type="NCBI Taxonomy" id="993689"/>
    <lineage>
        <taxon>Bacteria</taxon>
        <taxon>Pseudomonadati</taxon>
        <taxon>Pseudomonadota</taxon>
        <taxon>Gammaproteobacteria</taxon>
        <taxon>Lysobacterales</taxon>
        <taxon>Rhodanobacteraceae</taxon>
        <taxon>Metallibacterium</taxon>
    </lineage>
</organism>
<dbReference type="PRINTS" id="PR00598">
    <property type="entry name" value="HTHMARR"/>
</dbReference>
<dbReference type="InterPro" id="IPR036388">
    <property type="entry name" value="WH-like_DNA-bd_sf"/>
</dbReference>
<dbReference type="InterPro" id="IPR036390">
    <property type="entry name" value="WH_DNA-bd_sf"/>
</dbReference>
<dbReference type="OrthoDB" id="6195716at2"/>
<dbReference type="PANTHER" id="PTHR42756">
    <property type="entry name" value="TRANSCRIPTIONAL REGULATOR, MARR"/>
    <property type="match status" value="1"/>
</dbReference>
<reference evidence="5 6" key="1">
    <citation type="submission" date="2017-02" db="EMBL/GenBank/DDBJ databases">
        <title>Whole genome sequencing of Metallibacterium scheffleri DSM 24874 (T).</title>
        <authorList>
            <person name="Kumar S."/>
            <person name="Patil P."/>
            <person name="Patil P.B."/>
        </authorList>
    </citation>
    <scope>NUCLEOTIDE SEQUENCE [LARGE SCALE GENOMIC DNA]</scope>
    <source>
        <strain evidence="5 6">DSM 24874</strain>
    </source>
</reference>
<keyword evidence="3" id="KW-0804">Transcription</keyword>
<keyword evidence="2" id="KW-0238">DNA-binding</keyword>
<dbReference type="GO" id="GO:0003677">
    <property type="term" value="F:DNA binding"/>
    <property type="evidence" value="ECO:0007669"/>
    <property type="project" value="UniProtKB-KW"/>
</dbReference>
<evidence type="ECO:0000256" key="1">
    <source>
        <dbReference type="ARBA" id="ARBA00023015"/>
    </source>
</evidence>
<dbReference type="PROSITE" id="PS50995">
    <property type="entry name" value="HTH_MARR_2"/>
    <property type="match status" value="1"/>
</dbReference>
<dbReference type="RefSeq" id="WP_081125999.1">
    <property type="nucleotide sequence ID" value="NZ_DAHXOC010000044.1"/>
</dbReference>
<dbReference type="SMART" id="SM00347">
    <property type="entry name" value="HTH_MARR"/>
    <property type="match status" value="1"/>
</dbReference>
<accession>A0A4S3KI20</accession>
<evidence type="ECO:0000313" key="5">
    <source>
        <dbReference type="EMBL" id="THD08353.1"/>
    </source>
</evidence>
<comment type="caution">
    <text evidence="5">The sequence shown here is derived from an EMBL/GenBank/DDBJ whole genome shotgun (WGS) entry which is preliminary data.</text>
</comment>
<protein>
    <recommendedName>
        <fullName evidence="4">HTH marR-type domain-containing protein</fullName>
    </recommendedName>
</protein>
<gene>
    <name evidence="5" type="ORF">B1806_13300</name>
</gene>
<dbReference type="InterPro" id="IPR023187">
    <property type="entry name" value="Tscrpt_reg_MarR-type_CS"/>
</dbReference>
<evidence type="ECO:0000256" key="2">
    <source>
        <dbReference type="ARBA" id="ARBA00023125"/>
    </source>
</evidence>
<name>A0A4S3KI20_9GAMM</name>
<proteinExistence type="predicted"/>
<dbReference type="Gene3D" id="1.10.10.10">
    <property type="entry name" value="Winged helix-like DNA-binding domain superfamily/Winged helix DNA-binding domain"/>
    <property type="match status" value="1"/>
</dbReference>
<dbReference type="PANTHER" id="PTHR42756:SF1">
    <property type="entry name" value="TRANSCRIPTIONAL REPRESSOR OF EMRAB OPERON"/>
    <property type="match status" value="1"/>
</dbReference>
<evidence type="ECO:0000259" key="4">
    <source>
        <dbReference type="PROSITE" id="PS50995"/>
    </source>
</evidence>
<dbReference type="STRING" id="993689.GCA_002077135_00578"/>
<evidence type="ECO:0000256" key="3">
    <source>
        <dbReference type="ARBA" id="ARBA00023163"/>
    </source>
</evidence>
<sequence length="155" mass="16687">MTPVCNLPPGAEENLGLLLGLARARLISALEAELAANGLAINHTQYAALKRLAQCAPLAPGELAQALGHDAGAMTRVLDGLEEKGYVRREPNPDDRRCVRVIPTEAGAALWSRMRGCGERTMAHALENLSEPERDALRDLLKRIVESLSSTDTPN</sequence>
<dbReference type="AlphaFoldDB" id="A0A4S3KI20"/>
<dbReference type="GO" id="GO:0003700">
    <property type="term" value="F:DNA-binding transcription factor activity"/>
    <property type="evidence" value="ECO:0007669"/>
    <property type="project" value="InterPro"/>
</dbReference>
<evidence type="ECO:0000313" key="6">
    <source>
        <dbReference type="Proteomes" id="UP000307749"/>
    </source>
</evidence>
<keyword evidence="6" id="KW-1185">Reference proteome</keyword>
<feature type="domain" description="HTH marR-type" evidence="4">
    <location>
        <begin position="12"/>
        <end position="146"/>
    </location>
</feature>
<dbReference type="PROSITE" id="PS01117">
    <property type="entry name" value="HTH_MARR_1"/>
    <property type="match status" value="1"/>
</dbReference>
<dbReference type="InterPro" id="IPR000835">
    <property type="entry name" value="HTH_MarR-typ"/>
</dbReference>
<keyword evidence="1" id="KW-0805">Transcription regulation</keyword>
<dbReference type="Pfam" id="PF01047">
    <property type="entry name" value="MarR"/>
    <property type="match status" value="1"/>
</dbReference>